<keyword evidence="2" id="KW-1185">Reference proteome</keyword>
<accession>A0A6G1IYC6</accession>
<sequence>MDTHLPSRFPARSDEVLIDFPSDGIESYDSDEVLFPSSFRFQISNRSNITNDSSKDVLDLAEISSPESRGVNEKVNAVKLQALQDELAHSEAKCANLTKYITILKKEVAGREAYGLVEMVLVFVFLAAYFLEKPCDVGTGAQSVPTATVTATATLRRPSRYIARSQSQR</sequence>
<name>A0A6G1IYC6_9PLEO</name>
<evidence type="ECO:0000313" key="2">
    <source>
        <dbReference type="Proteomes" id="UP000799291"/>
    </source>
</evidence>
<proteinExistence type="predicted"/>
<reference evidence="1" key="1">
    <citation type="journal article" date="2020" name="Stud. Mycol.">
        <title>101 Dothideomycetes genomes: a test case for predicting lifestyles and emergence of pathogens.</title>
        <authorList>
            <person name="Haridas S."/>
            <person name="Albert R."/>
            <person name="Binder M."/>
            <person name="Bloem J."/>
            <person name="Labutti K."/>
            <person name="Salamov A."/>
            <person name="Andreopoulos B."/>
            <person name="Baker S."/>
            <person name="Barry K."/>
            <person name="Bills G."/>
            <person name="Bluhm B."/>
            <person name="Cannon C."/>
            <person name="Castanera R."/>
            <person name="Culley D."/>
            <person name="Daum C."/>
            <person name="Ezra D."/>
            <person name="Gonzalez J."/>
            <person name="Henrissat B."/>
            <person name="Kuo A."/>
            <person name="Liang C."/>
            <person name="Lipzen A."/>
            <person name="Lutzoni F."/>
            <person name="Magnuson J."/>
            <person name="Mondo S."/>
            <person name="Nolan M."/>
            <person name="Ohm R."/>
            <person name="Pangilinan J."/>
            <person name="Park H.-J."/>
            <person name="Ramirez L."/>
            <person name="Alfaro M."/>
            <person name="Sun H."/>
            <person name="Tritt A."/>
            <person name="Yoshinaga Y."/>
            <person name="Zwiers L.-H."/>
            <person name="Turgeon B."/>
            <person name="Goodwin S."/>
            <person name="Spatafora J."/>
            <person name="Crous P."/>
            <person name="Grigoriev I."/>
        </authorList>
    </citation>
    <scope>NUCLEOTIDE SEQUENCE</scope>
    <source>
        <strain evidence="1">CBS 122367</strain>
    </source>
</reference>
<organism evidence="1 2">
    <name type="scientific">Lentithecium fluviatile CBS 122367</name>
    <dbReference type="NCBI Taxonomy" id="1168545"/>
    <lineage>
        <taxon>Eukaryota</taxon>
        <taxon>Fungi</taxon>
        <taxon>Dikarya</taxon>
        <taxon>Ascomycota</taxon>
        <taxon>Pezizomycotina</taxon>
        <taxon>Dothideomycetes</taxon>
        <taxon>Pleosporomycetidae</taxon>
        <taxon>Pleosporales</taxon>
        <taxon>Massarineae</taxon>
        <taxon>Lentitheciaceae</taxon>
        <taxon>Lentithecium</taxon>
    </lineage>
</organism>
<dbReference type="EMBL" id="MU005584">
    <property type="protein sequence ID" value="KAF2683266.1"/>
    <property type="molecule type" value="Genomic_DNA"/>
</dbReference>
<protein>
    <submittedName>
        <fullName evidence="1">Uncharacterized protein</fullName>
    </submittedName>
</protein>
<dbReference type="Proteomes" id="UP000799291">
    <property type="component" value="Unassembled WGS sequence"/>
</dbReference>
<gene>
    <name evidence="1" type="ORF">K458DRAFT_44210</name>
</gene>
<dbReference type="AlphaFoldDB" id="A0A6G1IYC6"/>
<evidence type="ECO:0000313" key="1">
    <source>
        <dbReference type="EMBL" id="KAF2683266.1"/>
    </source>
</evidence>